<comment type="caution">
    <text evidence="1">The sequence shown here is derived from an EMBL/GenBank/DDBJ whole genome shotgun (WGS) entry which is preliminary data.</text>
</comment>
<dbReference type="RefSeq" id="WP_007140355.1">
    <property type="nucleotide sequence ID" value="NZ_AOLZ01000019.1"/>
</dbReference>
<proteinExistence type="predicted"/>
<dbReference type="Proteomes" id="UP000011555">
    <property type="component" value="Unassembled WGS sequence"/>
</dbReference>
<evidence type="ECO:0000313" key="2">
    <source>
        <dbReference type="Proteomes" id="UP000011555"/>
    </source>
</evidence>
<accession>M0LT92</accession>
<protein>
    <submittedName>
        <fullName evidence="1">Uncharacterized protein</fullName>
    </submittedName>
</protein>
<dbReference type="EMBL" id="AOLZ01000019">
    <property type="protein sequence ID" value="EMA36373.1"/>
    <property type="molecule type" value="Genomic_DNA"/>
</dbReference>
<name>M0LT92_NATLA</name>
<dbReference type="eggNOG" id="arCOG11192">
    <property type="taxonomic scope" value="Archaea"/>
</dbReference>
<evidence type="ECO:0000313" key="1">
    <source>
        <dbReference type="EMBL" id="EMA36373.1"/>
    </source>
</evidence>
<gene>
    <name evidence="1" type="ORF">C445_03043</name>
</gene>
<dbReference type="AlphaFoldDB" id="M0LT92"/>
<dbReference type="InParanoid" id="M0LT92"/>
<dbReference type="GeneID" id="54851537"/>
<sequence>MPIDRLRLSLAAVRSRWRSLERDWRSVAVGAAIVTATVALDLQIPW</sequence>
<reference evidence="1 2" key="1">
    <citation type="journal article" date="2014" name="PLoS Genet.">
        <title>Phylogenetically driven sequencing of extremely halophilic archaea reveals strategies for static and dynamic osmo-response.</title>
        <authorList>
            <person name="Becker E.A."/>
            <person name="Seitzer P.M."/>
            <person name="Tritt A."/>
            <person name="Larsen D."/>
            <person name="Krusor M."/>
            <person name="Yao A.I."/>
            <person name="Wu D."/>
            <person name="Madern D."/>
            <person name="Eisen J.A."/>
            <person name="Darling A.E."/>
            <person name="Facciotti M.T."/>
        </authorList>
    </citation>
    <scope>NUCLEOTIDE SEQUENCE [LARGE SCALE GENOMIC DNA]</scope>
    <source>
        <strain evidence="1 2">AJ5</strain>
    </source>
</reference>
<keyword evidence="2" id="KW-1185">Reference proteome</keyword>
<organism evidence="1 2">
    <name type="scientific">Natronobacterium lacisalsi AJ5</name>
    <dbReference type="NCBI Taxonomy" id="358396"/>
    <lineage>
        <taxon>Archaea</taxon>
        <taxon>Methanobacteriati</taxon>
        <taxon>Methanobacteriota</taxon>
        <taxon>Stenosarchaea group</taxon>
        <taxon>Halobacteria</taxon>
        <taxon>Halobacteriales</taxon>
        <taxon>Natrialbaceae</taxon>
        <taxon>Natronobacterium</taxon>
    </lineage>
</organism>